<organism evidence="1 2">
    <name type="scientific">Stylosanthes scabra</name>
    <dbReference type="NCBI Taxonomy" id="79078"/>
    <lineage>
        <taxon>Eukaryota</taxon>
        <taxon>Viridiplantae</taxon>
        <taxon>Streptophyta</taxon>
        <taxon>Embryophyta</taxon>
        <taxon>Tracheophyta</taxon>
        <taxon>Spermatophyta</taxon>
        <taxon>Magnoliopsida</taxon>
        <taxon>eudicotyledons</taxon>
        <taxon>Gunneridae</taxon>
        <taxon>Pentapetalae</taxon>
        <taxon>rosids</taxon>
        <taxon>fabids</taxon>
        <taxon>Fabales</taxon>
        <taxon>Fabaceae</taxon>
        <taxon>Papilionoideae</taxon>
        <taxon>50 kb inversion clade</taxon>
        <taxon>dalbergioids sensu lato</taxon>
        <taxon>Dalbergieae</taxon>
        <taxon>Pterocarpus clade</taxon>
        <taxon>Stylosanthes</taxon>
    </lineage>
</organism>
<evidence type="ECO:0000313" key="1">
    <source>
        <dbReference type="EMBL" id="MED6183855.1"/>
    </source>
</evidence>
<reference evidence="1 2" key="1">
    <citation type="journal article" date="2023" name="Plants (Basel)">
        <title>Bridging the Gap: Combining Genomics and Transcriptomics Approaches to Understand Stylosanthes scabra, an Orphan Legume from the Brazilian Caatinga.</title>
        <authorList>
            <person name="Ferreira-Neto J.R.C."/>
            <person name="da Silva M.D."/>
            <person name="Binneck E."/>
            <person name="de Melo N.F."/>
            <person name="da Silva R.H."/>
            <person name="de Melo A.L.T.M."/>
            <person name="Pandolfi V."/>
            <person name="Bustamante F.O."/>
            <person name="Brasileiro-Vidal A.C."/>
            <person name="Benko-Iseppon A.M."/>
        </authorList>
    </citation>
    <scope>NUCLEOTIDE SEQUENCE [LARGE SCALE GENOMIC DNA]</scope>
    <source>
        <tissue evidence="1">Leaves</tissue>
    </source>
</reference>
<comment type="caution">
    <text evidence="1">The sequence shown here is derived from an EMBL/GenBank/DDBJ whole genome shotgun (WGS) entry which is preliminary data.</text>
</comment>
<dbReference type="Proteomes" id="UP001341840">
    <property type="component" value="Unassembled WGS sequence"/>
</dbReference>
<dbReference type="EMBL" id="JASCZI010181475">
    <property type="protein sequence ID" value="MED6183855.1"/>
    <property type="molecule type" value="Genomic_DNA"/>
</dbReference>
<keyword evidence="2" id="KW-1185">Reference proteome</keyword>
<name>A0ABU6WD41_9FABA</name>
<proteinExistence type="predicted"/>
<evidence type="ECO:0000313" key="2">
    <source>
        <dbReference type="Proteomes" id="UP001341840"/>
    </source>
</evidence>
<gene>
    <name evidence="1" type="ORF">PIB30_041710</name>
</gene>
<protein>
    <recommendedName>
        <fullName evidence="3">Secreted protein</fullName>
    </recommendedName>
</protein>
<evidence type="ECO:0008006" key="3">
    <source>
        <dbReference type="Google" id="ProtNLM"/>
    </source>
</evidence>
<accession>A0ABU6WD41</accession>
<sequence>MAARHLQISRLQSHVVALHCASHHGGVALLPCAPWLVSFLPDTVESKGRTTYNKVFFLINGGCEMKSMNM</sequence>